<evidence type="ECO:0000313" key="3">
    <source>
        <dbReference type="Proteomes" id="UP001595776"/>
    </source>
</evidence>
<evidence type="ECO:0000256" key="1">
    <source>
        <dbReference type="SAM" id="Phobius"/>
    </source>
</evidence>
<keyword evidence="1" id="KW-0812">Transmembrane</keyword>
<name>A0ABV8UBR7_9PROT</name>
<keyword evidence="1" id="KW-1133">Transmembrane helix</keyword>
<dbReference type="Proteomes" id="UP001595776">
    <property type="component" value="Unassembled WGS sequence"/>
</dbReference>
<organism evidence="2 3">
    <name type="scientific">Kordiimonas lipolytica</name>
    <dbReference type="NCBI Taxonomy" id="1662421"/>
    <lineage>
        <taxon>Bacteria</taxon>
        <taxon>Pseudomonadati</taxon>
        <taxon>Pseudomonadota</taxon>
        <taxon>Alphaproteobacteria</taxon>
        <taxon>Kordiimonadales</taxon>
        <taxon>Kordiimonadaceae</taxon>
        <taxon>Kordiimonas</taxon>
    </lineage>
</organism>
<feature type="transmembrane region" description="Helical" evidence="1">
    <location>
        <begin position="12"/>
        <end position="30"/>
    </location>
</feature>
<protein>
    <submittedName>
        <fullName evidence="2">Uncharacterized protein</fullName>
    </submittedName>
</protein>
<proteinExistence type="predicted"/>
<dbReference type="EMBL" id="JBHSCR010000005">
    <property type="protein sequence ID" value="MFC4348094.1"/>
    <property type="molecule type" value="Genomic_DNA"/>
</dbReference>
<dbReference type="RefSeq" id="WP_068151560.1">
    <property type="nucleotide sequence ID" value="NZ_JBHSCR010000005.1"/>
</dbReference>
<feature type="transmembrane region" description="Helical" evidence="1">
    <location>
        <begin position="63"/>
        <end position="82"/>
    </location>
</feature>
<keyword evidence="3" id="KW-1185">Reference proteome</keyword>
<keyword evidence="1" id="KW-0472">Membrane</keyword>
<reference evidence="3" key="1">
    <citation type="journal article" date="2019" name="Int. J. Syst. Evol. Microbiol.">
        <title>The Global Catalogue of Microorganisms (GCM) 10K type strain sequencing project: providing services to taxonomists for standard genome sequencing and annotation.</title>
        <authorList>
            <consortium name="The Broad Institute Genomics Platform"/>
            <consortium name="The Broad Institute Genome Sequencing Center for Infectious Disease"/>
            <person name="Wu L."/>
            <person name="Ma J."/>
        </authorList>
    </citation>
    <scope>NUCLEOTIDE SEQUENCE [LARGE SCALE GENOMIC DNA]</scope>
    <source>
        <strain evidence="3">CGMCC 1.15304</strain>
    </source>
</reference>
<sequence>MSDTVQTAPRPLWVKLLFAFSLIGPLLKDAKIGGDTAVAFFALNMVLLWVIAGFVFGMAGVLAGAYILVPLVFAWILGIMLFSS</sequence>
<feature type="transmembrane region" description="Helical" evidence="1">
    <location>
        <begin position="37"/>
        <end position="57"/>
    </location>
</feature>
<gene>
    <name evidence="2" type="ORF">ACFO5Q_09585</name>
</gene>
<comment type="caution">
    <text evidence="2">The sequence shown here is derived from an EMBL/GenBank/DDBJ whole genome shotgun (WGS) entry which is preliminary data.</text>
</comment>
<accession>A0ABV8UBR7</accession>
<evidence type="ECO:0000313" key="2">
    <source>
        <dbReference type="EMBL" id="MFC4348094.1"/>
    </source>
</evidence>